<feature type="binding site" evidence="11">
    <location>
        <position position="457"/>
    </location>
    <ligand>
        <name>Ca(2+)</name>
        <dbReference type="ChEBI" id="CHEBI:29108"/>
        <label>5</label>
    </ligand>
</feature>
<keyword evidence="2" id="KW-0645">Protease</keyword>
<evidence type="ECO:0000256" key="5">
    <source>
        <dbReference type="ARBA" id="ARBA00022801"/>
    </source>
</evidence>
<feature type="compositionally biased region" description="Basic and acidic residues" evidence="12">
    <location>
        <begin position="376"/>
        <end position="393"/>
    </location>
</feature>
<dbReference type="InterPro" id="IPR018487">
    <property type="entry name" value="Hemopexin-like_repeat"/>
</dbReference>
<dbReference type="SUPFAM" id="SSF55486">
    <property type="entry name" value="Metalloproteases ('zincins'), catalytic domain"/>
    <property type="match status" value="1"/>
</dbReference>
<feature type="binding site" evidence="11">
    <location>
        <position position="201"/>
    </location>
    <ligand>
        <name>Ca(2+)</name>
        <dbReference type="ChEBI" id="CHEBI:29108"/>
        <label>3</label>
    </ligand>
</feature>
<dbReference type="PRINTS" id="PR00138">
    <property type="entry name" value="MATRIXIN"/>
</dbReference>
<evidence type="ECO:0000256" key="4">
    <source>
        <dbReference type="ARBA" id="ARBA00022737"/>
    </source>
</evidence>
<feature type="binding site" evidence="11">
    <location>
        <position position="194"/>
    </location>
    <ligand>
        <name>Zn(2+)</name>
        <dbReference type="ChEBI" id="CHEBI:29105"/>
        <label>1</label>
    </ligand>
</feature>
<evidence type="ECO:0000256" key="6">
    <source>
        <dbReference type="ARBA" id="ARBA00022833"/>
    </source>
</evidence>
<feature type="region of interest" description="Disordered" evidence="12">
    <location>
        <begin position="376"/>
        <end position="399"/>
    </location>
</feature>
<dbReference type="EMBL" id="HBUF01072759">
    <property type="protein sequence ID" value="CAG6630171.1"/>
    <property type="molecule type" value="Transcribed_RNA"/>
</dbReference>
<dbReference type="PANTHER" id="PTHR10201:SF169">
    <property type="entry name" value="MATRIX METALLOPROTEINASE-16-LIKE PROTEIN"/>
    <property type="match status" value="1"/>
</dbReference>
<dbReference type="EMBL" id="HBUF01072760">
    <property type="protein sequence ID" value="CAG6630173.1"/>
    <property type="molecule type" value="Transcribed_RNA"/>
</dbReference>
<evidence type="ECO:0000256" key="10">
    <source>
        <dbReference type="PIRSR" id="PIRSR001191-2"/>
    </source>
</evidence>
<feature type="region of interest" description="Disordered" evidence="12">
    <location>
        <begin position="299"/>
        <end position="361"/>
    </location>
</feature>
<evidence type="ECO:0000256" key="8">
    <source>
        <dbReference type="ARBA" id="ARBA00023145"/>
    </source>
</evidence>
<evidence type="ECO:0000256" key="12">
    <source>
        <dbReference type="SAM" id="MobiDB-lite"/>
    </source>
</evidence>
<dbReference type="InterPro" id="IPR036365">
    <property type="entry name" value="PGBD-like_sf"/>
</dbReference>
<evidence type="ECO:0000256" key="2">
    <source>
        <dbReference type="ARBA" id="ARBA00022670"/>
    </source>
</evidence>
<feature type="binding site" evidence="11">
    <location>
        <position position="226"/>
    </location>
    <ligand>
        <name>Ca(2+)</name>
        <dbReference type="ChEBI" id="CHEBI:29108"/>
        <label>3</label>
    </ligand>
</feature>
<evidence type="ECO:0000256" key="13">
    <source>
        <dbReference type="SAM" id="SignalP"/>
    </source>
</evidence>
<dbReference type="GO" id="GO:0005615">
    <property type="term" value="C:extracellular space"/>
    <property type="evidence" value="ECO:0007669"/>
    <property type="project" value="TreeGrafter"/>
</dbReference>
<dbReference type="GO" id="GO:0008270">
    <property type="term" value="F:zinc ion binding"/>
    <property type="evidence" value="ECO:0007669"/>
    <property type="project" value="InterPro"/>
</dbReference>
<comment type="similarity">
    <text evidence="1">Belongs to the peptidase M10A family.</text>
</comment>
<feature type="active site" evidence="9">
    <location>
        <position position="252"/>
    </location>
</feature>
<feature type="binding site" evidence="11">
    <location>
        <position position="184"/>
    </location>
    <ligand>
        <name>Ca(2+)</name>
        <dbReference type="ChEBI" id="CHEBI:29108"/>
        <label>2</label>
    </ligand>
</feature>
<keyword evidence="3 10" id="KW-0479">Metal-binding</keyword>
<dbReference type="SMART" id="SM00120">
    <property type="entry name" value="HX"/>
    <property type="match status" value="3"/>
</dbReference>
<keyword evidence="13" id="KW-0732">Signal</keyword>
<dbReference type="InterPro" id="IPR033739">
    <property type="entry name" value="M10A_MMP"/>
</dbReference>
<feature type="binding site" evidence="11">
    <location>
        <position position="410"/>
    </location>
    <ligand>
        <name>Ca(2+)</name>
        <dbReference type="ChEBI" id="CHEBI:29108"/>
        <label>5</label>
    </ligand>
</feature>
<protein>
    <submittedName>
        <fullName evidence="15">Matrix metalloproteinase-24</fullName>
    </submittedName>
</protein>
<feature type="binding site" evidence="11">
    <location>
        <position position="455"/>
    </location>
    <ligand>
        <name>Ca(2+)</name>
        <dbReference type="ChEBI" id="CHEBI:29108"/>
        <label>4</label>
    </ligand>
</feature>
<feature type="binding site" evidence="11">
    <location>
        <position position="503"/>
    </location>
    <ligand>
        <name>Ca(2+)</name>
        <dbReference type="ChEBI" id="CHEBI:29108"/>
        <label>5</label>
    </ligand>
</feature>
<feature type="binding site" evidence="11">
    <location>
        <position position="196"/>
    </location>
    <ligand>
        <name>Zn(2+)</name>
        <dbReference type="ChEBI" id="CHEBI:29105"/>
        <label>1</label>
    </ligand>
</feature>
<dbReference type="SUPFAM" id="SSF47090">
    <property type="entry name" value="PGBD-like"/>
    <property type="match status" value="1"/>
</dbReference>
<keyword evidence="6 10" id="KW-0862">Zinc</keyword>
<dbReference type="InterPro" id="IPR024079">
    <property type="entry name" value="MetalloPept_cat_dom_sf"/>
</dbReference>
<feature type="binding site" evidence="11">
    <location>
        <position position="209"/>
    </location>
    <ligand>
        <name>Zn(2+)</name>
        <dbReference type="ChEBI" id="CHEBI:29105"/>
        <label>1</label>
    </ligand>
</feature>
<dbReference type="CDD" id="cd04278">
    <property type="entry name" value="ZnMc_MMP"/>
    <property type="match status" value="1"/>
</dbReference>
<organism evidence="15">
    <name type="scientific">Cacopsylla melanoneura</name>
    <dbReference type="NCBI Taxonomy" id="428564"/>
    <lineage>
        <taxon>Eukaryota</taxon>
        <taxon>Metazoa</taxon>
        <taxon>Ecdysozoa</taxon>
        <taxon>Arthropoda</taxon>
        <taxon>Hexapoda</taxon>
        <taxon>Insecta</taxon>
        <taxon>Pterygota</taxon>
        <taxon>Neoptera</taxon>
        <taxon>Paraneoptera</taxon>
        <taxon>Hemiptera</taxon>
        <taxon>Sternorrhyncha</taxon>
        <taxon>Psylloidea</taxon>
        <taxon>Psyllidae</taxon>
        <taxon>Psyllinae</taxon>
        <taxon>Cacopsylla</taxon>
    </lineage>
</organism>
<keyword evidence="11" id="KW-0106">Calcium</keyword>
<feature type="binding site" evidence="11">
    <location>
        <position position="224"/>
    </location>
    <ligand>
        <name>Zn(2+)</name>
        <dbReference type="ChEBI" id="CHEBI:29105"/>
        <label>1</label>
    </ligand>
</feature>
<dbReference type="Gene3D" id="2.110.10.10">
    <property type="entry name" value="Hemopexin-like domain"/>
    <property type="match status" value="1"/>
</dbReference>
<feature type="compositionally biased region" description="Polar residues" evidence="12">
    <location>
        <begin position="302"/>
        <end position="350"/>
    </location>
</feature>
<dbReference type="Pfam" id="PF00413">
    <property type="entry name" value="Peptidase_M10"/>
    <property type="match status" value="1"/>
</dbReference>
<evidence type="ECO:0000256" key="1">
    <source>
        <dbReference type="ARBA" id="ARBA00010370"/>
    </source>
</evidence>
<dbReference type="InterPro" id="IPR021190">
    <property type="entry name" value="Pept_M10A"/>
</dbReference>
<keyword evidence="4" id="KW-0677">Repeat</keyword>
<evidence type="ECO:0000313" key="15">
    <source>
        <dbReference type="EMBL" id="CAG6630171.1"/>
    </source>
</evidence>
<evidence type="ECO:0000256" key="3">
    <source>
        <dbReference type="ARBA" id="ARBA00022723"/>
    </source>
</evidence>
<dbReference type="InterPro" id="IPR006026">
    <property type="entry name" value="Peptidase_Metallo"/>
</dbReference>
<feature type="binding site" evidence="11">
    <location>
        <position position="229"/>
    </location>
    <ligand>
        <name>Ca(2+)</name>
        <dbReference type="ChEBI" id="CHEBI:29108"/>
        <label>3</label>
    </ligand>
</feature>
<proteinExistence type="inferred from homology"/>
<sequence length="601" mass="68700">MAQKRFSLPTVLSFSLMFTIFQCQITAGVTLGSALKNVDDQAFKFMQNFGYLELAMNNSDSVVSGASSLTPAELTHHQDGLKRIIREIQHYGGLEENGELDESTLKLMSSQRCGCPDVLPRSQRSKRYVLAAGNWNRNNITYYLDLWNTKFNRKTIRRELDKAFKLWSNYGHIQFEEMRDKRADIVISFQTGKHEDWNEFDGPGGILAHAFFPGETPSIAGDIHFDEDEIWSFDSSKGDADGPDFFTTAVHELGHSLGLAHSPEQDSIMNPYYKFQNTGYLGSDDILGIYERFIAKGHPAPTTHSYTVNPSTKQTTPTTINPESSSRPPTNLPQTSSRPSTTEKTQSSTFKYHHKPQRFHHECSKEHPYHCPHHRWEEHHQHRRNTSDTRDETSNETEPDICKEGLIDAISAYRGELLVFRNQWLWRLRELGETSAPFKVQRLFSQLPQDLKKIDAAFQNDISSTLVLFSGSNFWEFYGSSLKRSGILQDFGLPSWVTRIDAASEWKVKDKASVLLFGGSKIWLLDPTSSRVRPMEDLPTALLDQLKLLPETPTAAFVWNSDVHSLVRDKYYWNLMEDEPHLEQPDETIAQYVFKCELAGR</sequence>
<dbReference type="EMBL" id="HBUF01072761">
    <property type="protein sequence ID" value="CAG6630175.1"/>
    <property type="molecule type" value="Transcribed_RNA"/>
</dbReference>
<keyword evidence="7" id="KW-0482">Metalloprotease</keyword>
<dbReference type="PANTHER" id="PTHR10201">
    <property type="entry name" value="MATRIX METALLOPROTEINASE"/>
    <property type="match status" value="1"/>
</dbReference>
<feature type="domain" description="Peptidase metallopeptidase" evidence="14">
    <location>
        <begin position="131"/>
        <end position="295"/>
    </location>
</feature>
<evidence type="ECO:0000259" key="14">
    <source>
        <dbReference type="SMART" id="SM00235"/>
    </source>
</evidence>
<feature type="binding site" evidence="11">
    <location>
        <position position="408"/>
    </location>
    <ligand>
        <name>Ca(2+)</name>
        <dbReference type="ChEBI" id="CHEBI:29108"/>
        <label>4</label>
    </ligand>
</feature>
<feature type="binding site" evidence="11">
    <location>
        <position position="229"/>
    </location>
    <ligand>
        <name>Ca(2+)</name>
        <dbReference type="ChEBI" id="CHEBI:29108"/>
        <label>1</label>
    </ligand>
</feature>
<dbReference type="InterPro" id="IPR001818">
    <property type="entry name" value="Pept_M10_metallopeptidase"/>
</dbReference>
<dbReference type="GO" id="GO:0006508">
    <property type="term" value="P:proteolysis"/>
    <property type="evidence" value="ECO:0007669"/>
    <property type="project" value="UniProtKB-KW"/>
</dbReference>
<feature type="binding site" evidence="10">
    <location>
        <position position="255"/>
    </location>
    <ligand>
        <name>Zn(2+)</name>
        <dbReference type="ChEBI" id="CHEBI:29105"/>
        <label>2</label>
        <note>catalytic</note>
    </ligand>
</feature>
<dbReference type="GO" id="GO:0031012">
    <property type="term" value="C:extracellular matrix"/>
    <property type="evidence" value="ECO:0007669"/>
    <property type="project" value="InterPro"/>
</dbReference>
<dbReference type="InterPro" id="IPR000585">
    <property type="entry name" value="Hemopexin-like_dom"/>
</dbReference>
<feature type="binding site" description="in inhibited form" evidence="11">
    <location>
        <position position="113"/>
    </location>
    <ligand>
        <name>Zn(2+)</name>
        <dbReference type="ChEBI" id="CHEBI:29105"/>
        <label>2</label>
        <note>catalytic</note>
    </ligand>
</feature>
<dbReference type="AlphaFoldDB" id="A0A8D8QE52"/>
<dbReference type="CDD" id="cd00094">
    <property type="entry name" value="HX"/>
    <property type="match status" value="1"/>
</dbReference>
<evidence type="ECO:0000256" key="9">
    <source>
        <dbReference type="PIRSR" id="PIRSR001191-1"/>
    </source>
</evidence>
<comment type="cofactor">
    <cofactor evidence="11">
        <name>Zn(2+)</name>
        <dbReference type="ChEBI" id="CHEBI:29105"/>
    </cofactor>
    <text evidence="11">Binds 2 Zn(2+) ions per subunit.</text>
</comment>
<dbReference type="SMART" id="SM00235">
    <property type="entry name" value="ZnMc"/>
    <property type="match status" value="1"/>
</dbReference>
<feature type="signal peptide" evidence="13">
    <location>
        <begin position="1"/>
        <end position="28"/>
    </location>
</feature>
<dbReference type="PIRSF" id="PIRSF001191">
    <property type="entry name" value="Peptidase_M10A_matrix"/>
    <property type="match status" value="1"/>
</dbReference>
<dbReference type="GO" id="GO:0004222">
    <property type="term" value="F:metalloendopeptidase activity"/>
    <property type="evidence" value="ECO:0007669"/>
    <property type="project" value="InterPro"/>
</dbReference>
<feature type="binding site" evidence="11">
    <location>
        <position position="269"/>
    </location>
    <ligand>
        <name>Zn(2+)</name>
        <dbReference type="ChEBI" id="CHEBI:29105"/>
        <label>2</label>
        <note>catalytic</note>
    </ligand>
</feature>
<keyword evidence="5" id="KW-0378">Hydrolase</keyword>
<dbReference type="GO" id="GO:0030574">
    <property type="term" value="P:collagen catabolic process"/>
    <property type="evidence" value="ECO:0007669"/>
    <property type="project" value="TreeGrafter"/>
</dbReference>
<feature type="binding site" evidence="10">
    <location>
        <position position="261"/>
    </location>
    <ligand>
        <name>Zn(2+)</name>
        <dbReference type="ChEBI" id="CHEBI:29105"/>
        <label>2</label>
        <note>catalytic</note>
    </ligand>
</feature>
<accession>A0A8D8QE52</accession>
<comment type="cofactor">
    <cofactor evidence="11">
        <name>Ca(2+)</name>
        <dbReference type="ChEBI" id="CHEBI:29108"/>
    </cofactor>
    <text evidence="11">Can bind about 5 Ca(2+) ions per subunit.</text>
</comment>
<dbReference type="InterPro" id="IPR036375">
    <property type="entry name" value="Hemopexin-like_dom_sf"/>
</dbReference>
<dbReference type="GO" id="GO:0030198">
    <property type="term" value="P:extracellular matrix organization"/>
    <property type="evidence" value="ECO:0007669"/>
    <property type="project" value="TreeGrafter"/>
</dbReference>
<evidence type="ECO:0000256" key="7">
    <source>
        <dbReference type="ARBA" id="ARBA00023049"/>
    </source>
</evidence>
<feature type="chain" id="PRO_5033670826" evidence="13">
    <location>
        <begin position="29"/>
        <end position="601"/>
    </location>
</feature>
<keyword evidence="8" id="KW-0865">Zymogen</keyword>
<feature type="binding site" evidence="11">
    <location>
        <position position="222"/>
    </location>
    <ligand>
        <name>Ca(2+)</name>
        <dbReference type="ChEBI" id="CHEBI:29108"/>
        <label>2</label>
    </ligand>
</feature>
<dbReference type="Gene3D" id="3.40.390.10">
    <property type="entry name" value="Collagenase (Catalytic Domain)"/>
    <property type="match status" value="1"/>
</dbReference>
<reference evidence="15" key="1">
    <citation type="submission" date="2021-05" db="EMBL/GenBank/DDBJ databases">
        <authorList>
            <person name="Alioto T."/>
            <person name="Alioto T."/>
            <person name="Gomez Garrido J."/>
        </authorList>
    </citation>
    <scope>NUCLEOTIDE SEQUENCE</scope>
</reference>
<name>A0A8D8QE52_9HEMI</name>
<feature type="binding site" evidence="11">
    <location>
        <position position="202"/>
    </location>
    <ligand>
        <name>Ca(2+)</name>
        <dbReference type="ChEBI" id="CHEBI:29108"/>
        <label>3</label>
    </ligand>
</feature>
<evidence type="ECO:0000256" key="11">
    <source>
        <dbReference type="PIRSR" id="PIRSR621190-2"/>
    </source>
</evidence>
<feature type="binding site" evidence="10">
    <location>
        <position position="251"/>
    </location>
    <ligand>
        <name>Zn(2+)</name>
        <dbReference type="ChEBI" id="CHEBI:29105"/>
        <label>2</label>
        <note>catalytic</note>
    </ligand>
</feature>
<dbReference type="SUPFAM" id="SSF50923">
    <property type="entry name" value="Hemopexin-like domain"/>
    <property type="match status" value="1"/>
</dbReference>